<reference evidence="1" key="1">
    <citation type="journal article" date="2023" name="GigaByte">
        <title>Genome assembly of the bearded iris, Iris pallida Lam.</title>
        <authorList>
            <person name="Bruccoleri R.E."/>
            <person name="Oakeley E.J."/>
            <person name="Faust A.M.E."/>
            <person name="Altorfer M."/>
            <person name="Dessus-Babus S."/>
            <person name="Burckhardt D."/>
            <person name="Oertli M."/>
            <person name="Naumann U."/>
            <person name="Petersen F."/>
            <person name="Wong J."/>
        </authorList>
    </citation>
    <scope>NUCLEOTIDE SEQUENCE</scope>
    <source>
        <strain evidence="1">GSM-AAB239-AS_SAM_17_03QT</strain>
    </source>
</reference>
<organism evidence="1 2">
    <name type="scientific">Iris pallida</name>
    <name type="common">Sweet iris</name>
    <dbReference type="NCBI Taxonomy" id="29817"/>
    <lineage>
        <taxon>Eukaryota</taxon>
        <taxon>Viridiplantae</taxon>
        <taxon>Streptophyta</taxon>
        <taxon>Embryophyta</taxon>
        <taxon>Tracheophyta</taxon>
        <taxon>Spermatophyta</taxon>
        <taxon>Magnoliopsida</taxon>
        <taxon>Liliopsida</taxon>
        <taxon>Asparagales</taxon>
        <taxon>Iridaceae</taxon>
        <taxon>Iridoideae</taxon>
        <taxon>Irideae</taxon>
        <taxon>Iris</taxon>
    </lineage>
</organism>
<dbReference type="AlphaFoldDB" id="A0AAX6FSK8"/>
<accession>A0AAX6FSK8</accession>
<keyword evidence="2" id="KW-1185">Reference proteome</keyword>
<protein>
    <submittedName>
        <fullName evidence="1">Uncharacterized protein</fullName>
    </submittedName>
</protein>
<reference evidence="1" key="2">
    <citation type="submission" date="2023-04" db="EMBL/GenBank/DDBJ databases">
        <authorList>
            <person name="Bruccoleri R.E."/>
            <person name="Oakeley E.J."/>
            <person name="Faust A.-M."/>
            <person name="Dessus-Babus S."/>
            <person name="Altorfer M."/>
            <person name="Burckhardt D."/>
            <person name="Oertli M."/>
            <person name="Naumann U."/>
            <person name="Petersen F."/>
            <person name="Wong J."/>
        </authorList>
    </citation>
    <scope>NUCLEOTIDE SEQUENCE</scope>
    <source>
        <strain evidence="1">GSM-AAB239-AS_SAM_17_03QT</strain>
        <tissue evidence="1">Leaf</tissue>
    </source>
</reference>
<dbReference type="EMBL" id="JANAVB010026200">
    <property type="protein sequence ID" value="KAJ6819340.1"/>
    <property type="molecule type" value="Genomic_DNA"/>
</dbReference>
<evidence type="ECO:0000313" key="1">
    <source>
        <dbReference type="EMBL" id="KAJ6819340.1"/>
    </source>
</evidence>
<dbReference type="Proteomes" id="UP001140949">
    <property type="component" value="Unassembled WGS sequence"/>
</dbReference>
<evidence type="ECO:0000313" key="2">
    <source>
        <dbReference type="Proteomes" id="UP001140949"/>
    </source>
</evidence>
<name>A0AAX6FSK8_IRIPA</name>
<proteinExistence type="predicted"/>
<gene>
    <name evidence="1" type="ORF">M6B38_402675</name>
</gene>
<comment type="caution">
    <text evidence="1">The sequence shown here is derived from an EMBL/GenBank/DDBJ whole genome shotgun (WGS) entry which is preliminary data.</text>
</comment>
<sequence length="46" mass="5133">MLSFSSIIESLLLFFEYRGVGEDRLVVVLAVWRSGCVKCKGSNHVS</sequence>